<dbReference type="GO" id="GO:0004222">
    <property type="term" value="F:metalloendopeptidase activity"/>
    <property type="evidence" value="ECO:0007669"/>
    <property type="project" value="TreeGrafter"/>
</dbReference>
<dbReference type="PANTHER" id="PTHR13723:SF281">
    <property type="entry name" value="PAPILIN"/>
    <property type="match status" value="1"/>
</dbReference>
<protein>
    <submittedName>
        <fullName evidence="8">Thrombospondin type-1 domain-containing protein 4</fullName>
    </submittedName>
</protein>
<dbReference type="AlphaFoldDB" id="A0A210PRE7"/>
<dbReference type="InterPro" id="IPR000884">
    <property type="entry name" value="TSP1_rpt"/>
</dbReference>
<evidence type="ECO:0000256" key="2">
    <source>
        <dbReference type="ARBA" id="ARBA00022525"/>
    </source>
</evidence>
<dbReference type="Proteomes" id="UP000242188">
    <property type="component" value="Unassembled WGS sequence"/>
</dbReference>
<dbReference type="PROSITE" id="PS50092">
    <property type="entry name" value="TSP1"/>
    <property type="match status" value="5"/>
</dbReference>
<evidence type="ECO:0000256" key="1">
    <source>
        <dbReference type="ARBA" id="ARBA00004613"/>
    </source>
</evidence>
<dbReference type="InterPro" id="IPR050439">
    <property type="entry name" value="ADAMTS_ADAMTS-like"/>
</dbReference>
<feature type="compositionally biased region" description="Basic residues" evidence="5">
    <location>
        <begin position="171"/>
        <end position="185"/>
    </location>
</feature>
<evidence type="ECO:0000259" key="7">
    <source>
        <dbReference type="Pfam" id="PF05986"/>
    </source>
</evidence>
<keyword evidence="3 6" id="KW-0732">Signal</keyword>
<dbReference type="Gene3D" id="2.60.120.830">
    <property type="match status" value="1"/>
</dbReference>
<dbReference type="PANTHER" id="PTHR13723">
    <property type="entry name" value="ADAMTS A DISINTEGRIN AND METALLOPROTEASE WITH THROMBOSPONDIN MOTIFS PROTEASE"/>
    <property type="match status" value="1"/>
</dbReference>
<sequence length="717" mass="79529">MGRRLNWYLGVVILLQVTCFLVKSESTCSQCDRGELRCKKISGIYTVRYLSQGYHPVVDIPEGACNVNVTEHKNSRNYLALKASTGHWILNGGWVKDKPGLYRGSGTQFRYDRDSSRCPNECIWGQGPLTHKVTVQLLYAWTNEGIVYEFTLPPGVEYTSPTNLVPEGQKAHRWRHHHNRRRHHSSSNSQNLSSTLVNPNNYGEHTSERTDPSFSQQTAVLPSTYSESKVRVEPQQPGNIRHHPPPQYVSPVETDSGYQALRSAGQSVRYGRVPQYTGNREALTGGDGGSSHALQIPTNADRSLVLQSVYSWSIAGFTACTHTCGSGTQETNIVCVLKTTQVHVTDDNCDVSLRPPKQTVSCNKSPCPPQWELHPWSVCSVTCGRGTQSRRVECKRRISGEEQLSVSASLCDAGEKPAIVQQCETDPCTRWQTGDWGQCSVNCGAGEKQRTVQCVDARDRPVRAELCDSPTPRDVETCNQGPCEHHWFLSQWSHECSSTCSGGVQTRSVHCATIRGHKALDVSCGLDSRPADQQQCNNTRSTRYCGNSWFAGPWSQCSTSCGDGLKSRHVLCLEVDSSHNSRAVSLDMCDNRTKPLSQEPCHQSSCGAQWHMSEWTQCPVTCGEGQVTRTVMCLDRNKQPVSSCEQSDRPTSRDTCNQQACIASLSDADPSCKDRYAKCILRGEVAKFASHTTLHFVLSLDGVLFLRDHLVQLLNGR</sequence>
<dbReference type="InterPro" id="IPR010294">
    <property type="entry name" value="ADAMTS_spacer1"/>
</dbReference>
<proteinExistence type="predicted"/>
<dbReference type="Pfam" id="PF05986">
    <property type="entry name" value="ADAMTS_spacer1"/>
    <property type="match status" value="1"/>
</dbReference>
<dbReference type="SMART" id="SM00209">
    <property type="entry name" value="TSP1"/>
    <property type="match status" value="6"/>
</dbReference>
<feature type="domain" description="ADAMTS/ADAMTS-like Spacer 1" evidence="7">
    <location>
        <begin position="41"/>
        <end position="153"/>
    </location>
</feature>
<comment type="subcellular location">
    <subcellularLocation>
        <location evidence="1">Secreted</location>
    </subcellularLocation>
</comment>
<evidence type="ECO:0000256" key="5">
    <source>
        <dbReference type="SAM" id="MobiDB-lite"/>
    </source>
</evidence>
<evidence type="ECO:0000313" key="8">
    <source>
        <dbReference type="EMBL" id="OWF39022.1"/>
    </source>
</evidence>
<organism evidence="8 9">
    <name type="scientific">Mizuhopecten yessoensis</name>
    <name type="common">Japanese scallop</name>
    <name type="synonym">Patinopecten yessoensis</name>
    <dbReference type="NCBI Taxonomy" id="6573"/>
    <lineage>
        <taxon>Eukaryota</taxon>
        <taxon>Metazoa</taxon>
        <taxon>Spiralia</taxon>
        <taxon>Lophotrochozoa</taxon>
        <taxon>Mollusca</taxon>
        <taxon>Bivalvia</taxon>
        <taxon>Autobranchia</taxon>
        <taxon>Pteriomorphia</taxon>
        <taxon>Pectinida</taxon>
        <taxon>Pectinoidea</taxon>
        <taxon>Pectinidae</taxon>
        <taxon>Mizuhopecten</taxon>
    </lineage>
</organism>
<evidence type="ECO:0000256" key="4">
    <source>
        <dbReference type="ARBA" id="ARBA00022737"/>
    </source>
</evidence>
<feature type="compositionally biased region" description="Polar residues" evidence="5">
    <location>
        <begin position="195"/>
        <end position="204"/>
    </location>
</feature>
<evidence type="ECO:0000256" key="3">
    <source>
        <dbReference type="ARBA" id="ARBA00022729"/>
    </source>
</evidence>
<keyword evidence="9" id="KW-1185">Reference proteome</keyword>
<dbReference type="GO" id="GO:0006508">
    <property type="term" value="P:proteolysis"/>
    <property type="evidence" value="ECO:0007669"/>
    <property type="project" value="TreeGrafter"/>
</dbReference>
<dbReference type="EMBL" id="NEDP02005548">
    <property type="protein sequence ID" value="OWF39022.1"/>
    <property type="molecule type" value="Genomic_DNA"/>
</dbReference>
<dbReference type="GO" id="GO:0030198">
    <property type="term" value="P:extracellular matrix organization"/>
    <property type="evidence" value="ECO:0007669"/>
    <property type="project" value="TreeGrafter"/>
</dbReference>
<dbReference type="OrthoDB" id="10062690at2759"/>
<evidence type="ECO:0000313" key="9">
    <source>
        <dbReference type="Proteomes" id="UP000242188"/>
    </source>
</evidence>
<feature type="compositionally biased region" description="Polar residues" evidence="5">
    <location>
        <begin position="212"/>
        <end position="227"/>
    </location>
</feature>
<keyword evidence="2" id="KW-0964">Secreted</keyword>
<dbReference type="GO" id="GO:0005576">
    <property type="term" value="C:extracellular region"/>
    <property type="evidence" value="ECO:0007669"/>
    <property type="project" value="UniProtKB-SubCell"/>
</dbReference>
<dbReference type="Gene3D" id="2.20.100.10">
    <property type="entry name" value="Thrombospondin type-1 (TSP1) repeat"/>
    <property type="match status" value="6"/>
</dbReference>
<dbReference type="GO" id="GO:0031012">
    <property type="term" value="C:extracellular matrix"/>
    <property type="evidence" value="ECO:0007669"/>
    <property type="project" value="TreeGrafter"/>
</dbReference>
<dbReference type="InterPro" id="IPR036383">
    <property type="entry name" value="TSP1_rpt_sf"/>
</dbReference>
<gene>
    <name evidence="8" type="ORF">KP79_PYT15127</name>
</gene>
<evidence type="ECO:0000256" key="6">
    <source>
        <dbReference type="SAM" id="SignalP"/>
    </source>
</evidence>
<feature type="chain" id="PRO_5012194181" evidence="6">
    <location>
        <begin position="25"/>
        <end position="717"/>
    </location>
</feature>
<dbReference type="FunFam" id="2.20.100.10:FF:000005">
    <property type="entry name" value="ADAM metallopeptidase with thrombospondin type 1 motif 9"/>
    <property type="match status" value="4"/>
</dbReference>
<reference evidence="8 9" key="1">
    <citation type="journal article" date="2017" name="Nat. Ecol. Evol.">
        <title>Scallop genome provides insights into evolution of bilaterian karyotype and development.</title>
        <authorList>
            <person name="Wang S."/>
            <person name="Zhang J."/>
            <person name="Jiao W."/>
            <person name="Li J."/>
            <person name="Xun X."/>
            <person name="Sun Y."/>
            <person name="Guo X."/>
            <person name="Huan P."/>
            <person name="Dong B."/>
            <person name="Zhang L."/>
            <person name="Hu X."/>
            <person name="Sun X."/>
            <person name="Wang J."/>
            <person name="Zhao C."/>
            <person name="Wang Y."/>
            <person name="Wang D."/>
            <person name="Huang X."/>
            <person name="Wang R."/>
            <person name="Lv J."/>
            <person name="Li Y."/>
            <person name="Zhang Z."/>
            <person name="Liu B."/>
            <person name="Lu W."/>
            <person name="Hui Y."/>
            <person name="Liang J."/>
            <person name="Zhou Z."/>
            <person name="Hou R."/>
            <person name="Li X."/>
            <person name="Liu Y."/>
            <person name="Li H."/>
            <person name="Ning X."/>
            <person name="Lin Y."/>
            <person name="Zhao L."/>
            <person name="Xing Q."/>
            <person name="Dou J."/>
            <person name="Li Y."/>
            <person name="Mao J."/>
            <person name="Guo H."/>
            <person name="Dou H."/>
            <person name="Li T."/>
            <person name="Mu C."/>
            <person name="Jiang W."/>
            <person name="Fu Q."/>
            <person name="Fu X."/>
            <person name="Miao Y."/>
            <person name="Liu J."/>
            <person name="Yu Q."/>
            <person name="Li R."/>
            <person name="Liao H."/>
            <person name="Li X."/>
            <person name="Kong Y."/>
            <person name="Jiang Z."/>
            <person name="Chourrout D."/>
            <person name="Li R."/>
            <person name="Bao Z."/>
        </authorList>
    </citation>
    <scope>NUCLEOTIDE SEQUENCE [LARGE SCALE GENOMIC DNA]</scope>
    <source>
        <strain evidence="8 9">PY_sf001</strain>
    </source>
</reference>
<feature type="signal peptide" evidence="6">
    <location>
        <begin position="1"/>
        <end position="24"/>
    </location>
</feature>
<name>A0A210PRE7_MIZYE</name>
<accession>A0A210PRE7</accession>
<dbReference type="Pfam" id="PF19030">
    <property type="entry name" value="TSP1_ADAMTS"/>
    <property type="match status" value="6"/>
</dbReference>
<feature type="region of interest" description="Disordered" evidence="5">
    <location>
        <begin position="161"/>
        <end position="253"/>
    </location>
</feature>
<dbReference type="SUPFAM" id="SSF82895">
    <property type="entry name" value="TSP-1 type 1 repeat"/>
    <property type="match status" value="6"/>
</dbReference>
<keyword evidence="4" id="KW-0677">Repeat</keyword>
<comment type="caution">
    <text evidence="8">The sequence shown here is derived from an EMBL/GenBank/DDBJ whole genome shotgun (WGS) entry which is preliminary data.</text>
</comment>